<dbReference type="InterPro" id="IPR003108">
    <property type="entry name" value="GAR_dom"/>
</dbReference>
<feature type="compositionally biased region" description="Polar residues" evidence="4">
    <location>
        <begin position="611"/>
        <end position="632"/>
    </location>
</feature>
<feature type="region of interest" description="Disordered" evidence="4">
    <location>
        <begin position="590"/>
        <end position="682"/>
    </location>
</feature>
<accession>A0A9W8WS26</accession>
<evidence type="ECO:0000256" key="2">
    <source>
        <dbReference type="ARBA" id="ARBA00022490"/>
    </source>
</evidence>
<name>A0A9W8WS26_9PLEO</name>
<dbReference type="GO" id="GO:0008017">
    <property type="term" value="F:microtubule binding"/>
    <property type="evidence" value="ECO:0007669"/>
    <property type="project" value="InterPro"/>
</dbReference>
<dbReference type="AlphaFoldDB" id="A0A9W8WS26"/>
<keyword evidence="3" id="KW-0206">Cytoskeleton</keyword>
<proteinExistence type="predicted"/>
<feature type="region of interest" description="Disordered" evidence="4">
    <location>
        <begin position="707"/>
        <end position="729"/>
    </location>
</feature>
<evidence type="ECO:0000259" key="5">
    <source>
        <dbReference type="PROSITE" id="PS51460"/>
    </source>
</evidence>
<feature type="domain" description="GAR" evidence="5">
    <location>
        <begin position="743"/>
        <end position="824"/>
    </location>
</feature>
<feature type="compositionally biased region" description="Basic and acidic residues" evidence="4">
    <location>
        <begin position="634"/>
        <end position="647"/>
    </location>
</feature>
<dbReference type="EMBL" id="JAPEUV010000154">
    <property type="protein sequence ID" value="KAJ4331311.1"/>
    <property type="molecule type" value="Genomic_DNA"/>
</dbReference>
<gene>
    <name evidence="6" type="ORF">N0V87_009260</name>
</gene>
<comment type="caution">
    <text evidence="6">The sequence shown here is derived from an EMBL/GenBank/DDBJ whole genome shotgun (WGS) entry which is preliminary data.</text>
</comment>
<feature type="region of interest" description="Disordered" evidence="4">
    <location>
        <begin position="1"/>
        <end position="29"/>
    </location>
</feature>
<keyword evidence="7" id="KW-1185">Reference proteome</keyword>
<dbReference type="GO" id="GO:0005856">
    <property type="term" value="C:cytoskeleton"/>
    <property type="evidence" value="ECO:0007669"/>
    <property type="project" value="UniProtKB-SubCell"/>
</dbReference>
<feature type="compositionally biased region" description="Basic and acidic residues" evidence="4">
    <location>
        <begin position="359"/>
        <end position="372"/>
    </location>
</feature>
<comment type="subcellular location">
    <subcellularLocation>
        <location evidence="1">Cytoplasm</location>
        <location evidence="1">Cytoskeleton</location>
    </subcellularLocation>
</comment>
<feature type="compositionally biased region" description="Low complexity" evidence="4">
    <location>
        <begin position="452"/>
        <end position="469"/>
    </location>
</feature>
<feature type="compositionally biased region" description="Polar residues" evidence="4">
    <location>
        <begin position="476"/>
        <end position="489"/>
    </location>
</feature>
<feature type="region of interest" description="Disordered" evidence="4">
    <location>
        <begin position="452"/>
        <end position="489"/>
    </location>
</feature>
<feature type="region of interest" description="Disordered" evidence="4">
    <location>
        <begin position="401"/>
        <end position="420"/>
    </location>
</feature>
<evidence type="ECO:0000313" key="7">
    <source>
        <dbReference type="Proteomes" id="UP001140562"/>
    </source>
</evidence>
<feature type="compositionally biased region" description="Basic and acidic residues" evidence="4">
    <location>
        <begin position="962"/>
        <end position="980"/>
    </location>
</feature>
<feature type="region of interest" description="Disordered" evidence="4">
    <location>
        <begin position="350"/>
        <end position="378"/>
    </location>
</feature>
<reference evidence="6" key="1">
    <citation type="submission" date="2022-10" db="EMBL/GenBank/DDBJ databases">
        <title>Tapping the CABI collections for fungal endophytes: first genome assemblies for Collariella, Neodidymelliopsis, Ascochyta clinopodiicola, Didymella pomorum, Didymosphaeria variabile, Neocosmospora piperis and Neocucurbitaria cava.</title>
        <authorList>
            <person name="Hill R."/>
        </authorList>
    </citation>
    <scope>NUCLEOTIDE SEQUENCE</scope>
    <source>
        <strain evidence="6">IMI 360193</strain>
    </source>
</reference>
<dbReference type="Pfam" id="PF02187">
    <property type="entry name" value="GAS2"/>
    <property type="match status" value="1"/>
</dbReference>
<feature type="region of interest" description="Disordered" evidence="4">
    <location>
        <begin position="954"/>
        <end position="1025"/>
    </location>
</feature>
<evidence type="ECO:0000256" key="1">
    <source>
        <dbReference type="ARBA" id="ARBA00004245"/>
    </source>
</evidence>
<dbReference type="Proteomes" id="UP001140562">
    <property type="component" value="Unassembled WGS sequence"/>
</dbReference>
<dbReference type="Gene3D" id="3.30.920.20">
    <property type="entry name" value="Gas2-like domain"/>
    <property type="match status" value="1"/>
</dbReference>
<evidence type="ECO:0000313" key="6">
    <source>
        <dbReference type="EMBL" id="KAJ4331311.1"/>
    </source>
</evidence>
<dbReference type="PROSITE" id="PS51460">
    <property type="entry name" value="GAR"/>
    <property type="match status" value="1"/>
</dbReference>
<dbReference type="SUPFAM" id="SSF143575">
    <property type="entry name" value="GAS2 domain-like"/>
    <property type="match status" value="1"/>
</dbReference>
<organism evidence="6 7">
    <name type="scientific">Didymella glomerata</name>
    <dbReference type="NCBI Taxonomy" id="749621"/>
    <lineage>
        <taxon>Eukaryota</taxon>
        <taxon>Fungi</taxon>
        <taxon>Dikarya</taxon>
        <taxon>Ascomycota</taxon>
        <taxon>Pezizomycotina</taxon>
        <taxon>Dothideomycetes</taxon>
        <taxon>Pleosporomycetidae</taxon>
        <taxon>Pleosporales</taxon>
        <taxon>Pleosporineae</taxon>
        <taxon>Didymellaceae</taxon>
        <taxon>Didymella</taxon>
    </lineage>
</organism>
<keyword evidence="2" id="KW-0963">Cytoplasm</keyword>
<evidence type="ECO:0000256" key="4">
    <source>
        <dbReference type="SAM" id="MobiDB-lite"/>
    </source>
</evidence>
<dbReference type="OrthoDB" id="5409589at2759"/>
<dbReference type="InterPro" id="IPR036534">
    <property type="entry name" value="GAR_dom_sf"/>
</dbReference>
<evidence type="ECO:0000256" key="3">
    <source>
        <dbReference type="ARBA" id="ARBA00023212"/>
    </source>
</evidence>
<sequence length="1025" mass="112603">MAAFTSPMRLAPPITPRRAPSPMMSPGTRRGRMLAVSEESHLRDLSPETTLRAFTVEPVPFDITRDEYKIFACIDSLTAAERDLGARVAKAAQRLKSWCSEIEQWGWTGTFEQPSEEYKEQRRRSLEARIAEHVGNADALAPLEYCGSLLSVEVEQHEVRLDDMSEELLKLDVDELKEYVLDMHPQGRSRPGSAGFGASRSNYQPMDDFSFLITQTLLSALPHHAQLKERLNTWTARVSILRSAPRYLNDLQQAQKAMSLGWEALSPPADDSDLAFDQWKEAVDTISGVLQSKVSDLGRRLDGMLDTLEGRDDCLPDRWIDTFETLEADYGKWVHVSTRRMIEFDVRRQNQAKQGHVQVKQEEIHDPDKHSEVPTVTQAPLLPIDKRVYRLSRELQLPRPKILEDSSQSPAAVRVDSARVPEIAKKSAPSISSLDNNERNTQQGVQNDFQKDAQGAARDTQQAAQQATQEDVPQDTPHQTILPSVRKPSQLQPSIVLDAVSPAGAGEPRTLATIAPPSKPDFLTASPSIDDDYEFDEGDTIVHNAADGSPQDIVRVVPSYESLSTIPASEDGSPASFVHEIDTMAFSHSPAMTFTDGTDVEEPQTPRSRRLSASSVSTNASFDSSPVSTVEESPTARRGDRSIRAPRPELNAAMRKRRPAKGAPSSNVDSAPWPPTQFNHKMPHTVDDLERKISDILTTIPAHIRLTSGPGADAPEIKPSRGVGHKSSKGYLRAARSVSGLRTPALTLSPVKNEFEGSTAGAGRKSNARIDNDIKLYHLTQPGKEKPIKLFIRRVGENGERVMVRVGGGWSDLGEYLRQYAEHHGRRTASEGKFEVLGLEVQGSDAGSARPGSAMSTTRRFSGGGRKTPNTTPDGKLAGLGISTDSPPPPMPRFERDSTPAIAEEAPTPPSNNSQKSWHGTEVSLAGPKVKKVELTGEKLEWIEGMMKQARSVSNNNLNVAMKEDERGEGRSQSRSESRAASRSTSRAAAKRPVQDFVDLGKTGSTRRVFMRGGAGGSSERLNER</sequence>
<feature type="region of interest" description="Disordered" evidence="4">
    <location>
        <begin position="844"/>
        <end position="925"/>
    </location>
</feature>
<protein>
    <recommendedName>
        <fullName evidence="5">GAR domain-containing protein</fullName>
    </recommendedName>
</protein>